<organism evidence="1 2">
    <name type="scientific">Brevundimonas diminuta 3F5N</name>
    <dbReference type="NCBI Taxonomy" id="1255603"/>
    <lineage>
        <taxon>Bacteria</taxon>
        <taxon>Pseudomonadati</taxon>
        <taxon>Pseudomonadota</taxon>
        <taxon>Alphaproteobacteria</taxon>
        <taxon>Caulobacterales</taxon>
        <taxon>Caulobacteraceae</taxon>
        <taxon>Brevundimonas</taxon>
    </lineage>
</organism>
<protein>
    <submittedName>
        <fullName evidence="1">Uncharacterized protein</fullName>
    </submittedName>
</protein>
<gene>
    <name evidence="1" type="ORF">FM111_02055</name>
</gene>
<dbReference type="OrthoDB" id="9890150at2"/>
<dbReference type="AlphaFoldDB" id="A0A1R4F1N9"/>
<evidence type="ECO:0000313" key="1">
    <source>
        <dbReference type="EMBL" id="SJM49807.1"/>
    </source>
</evidence>
<reference evidence="1 2" key="1">
    <citation type="submission" date="2017-02" db="EMBL/GenBank/DDBJ databases">
        <authorList>
            <person name="Peterson S.W."/>
        </authorList>
    </citation>
    <scope>NUCLEOTIDE SEQUENCE [LARGE SCALE GENOMIC DNA]</scope>
    <source>
        <strain evidence="1 2">3F5N</strain>
    </source>
</reference>
<accession>A0A1R4F1N9</accession>
<sequence length="113" mass="12449">MSLKNEITHDPKAAAWSALSAFRATFPAPTAENRAIEARLEADLTALREADGSLFEDRADELIRWADKNEALAEQYPSAAKDYRHTASLFRAEAAELRRKAIVVRAATFGMAA</sequence>
<dbReference type="EMBL" id="FUIE01000015">
    <property type="protein sequence ID" value="SJM49807.1"/>
    <property type="molecule type" value="Genomic_DNA"/>
</dbReference>
<dbReference type="RefSeq" id="WP_087139088.1">
    <property type="nucleotide sequence ID" value="NZ_FUIE01000015.1"/>
</dbReference>
<dbReference type="Proteomes" id="UP000195766">
    <property type="component" value="Unassembled WGS sequence"/>
</dbReference>
<proteinExistence type="predicted"/>
<name>A0A1R4F1N9_BREDI</name>
<evidence type="ECO:0000313" key="2">
    <source>
        <dbReference type="Proteomes" id="UP000195766"/>
    </source>
</evidence>